<sequence>MPLLCLKHGTPSLTGGMLRETCPRAGISLRPLHAFLKGIRPSQPFILSESMGDISKS</sequence>
<gene>
    <name evidence="1" type="ORF">SLEP1_g9985</name>
</gene>
<accession>A0AAV5ICK9</accession>
<keyword evidence="2" id="KW-1185">Reference proteome</keyword>
<name>A0AAV5ICK9_9ROSI</name>
<reference evidence="1 2" key="1">
    <citation type="journal article" date="2021" name="Commun. Biol.">
        <title>The genome of Shorea leprosula (Dipterocarpaceae) highlights the ecological relevance of drought in aseasonal tropical rainforests.</title>
        <authorList>
            <person name="Ng K.K.S."/>
            <person name="Kobayashi M.J."/>
            <person name="Fawcett J.A."/>
            <person name="Hatakeyama M."/>
            <person name="Paape T."/>
            <person name="Ng C.H."/>
            <person name="Ang C.C."/>
            <person name="Tnah L.H."/>
            <person name="Lee C.T."/>
            <person name="Nishiyama T."/>
            <person name="Sese J."/>
            <person name="O'Brien M.J."/>
            <person name="Copetti D."/>
            <person name="Mohd Noor M.I."/>
            <person name="Ong R.C."/>
            <person name="Putra M."/>
            <person name="Sireger I.Z."/>
            <person name="Indrioko S."/>
            <person name="Kosugi Y."/>
            <person name="Izuno A."/>
            <person name="Isagi Y."/>
            <person name="Lee S.L."/>
            <person name="Shimizu K.K."/>
        </authorList>
    </citation>
    <scope>NUCLEOTIDE SEQUENCE [LARGE SCALE GENOMIC DNA]</scope>
    <source>
        <strain evidence="1">214</strain>
    </source>
</reference>
<proteinExistence type="predicted"/>
<dbReference type="EMBL" id="BPVZ01000010">
    <property type="protein sequence ID" value="GKU96792.1"/>
    <property type="molecule type" value="Genomic_DNA"/>
</dbReference>
<protein>
    <submittedName>
        <fullName evidence="1">Uncharacterized protein</fullName>
    </submittedName>
</protein>
<evidence type="ECO:0000313" key="2">
    <source>
        <dbReference type="Proteomes" id="UP001054252"/>
    </source>
</evidence>
<dbReference type="AlphaFoldDB" id="A0AAV5ICK9"/>
<organism evidence="1 2">
    <name type="scientific">Rubroshorea leprosula</name>
    <dbReference type="NCBI Taxonomy" id="152421"/>
    <lineage>
        <taxon>Eukaryota</taxon>
        <taxon>Viridiplantae</taxon>
        <taxon>Streptophyta</taxon>
        <taxon>Embryophyta</taxon>
        <taxon>Tracheophyta</taxon>
        <taxon>Spermatophyta</taxon>
        <taxon>Magnoliopsida</taxon>
        <taxon>eudicotyledons</taxon>
        <taxon>Gunneridae</taxon>
        <taxon>Pentapetalae</taxon>
        <taxon>rosids</taxon>
        <taxon>malvids</taxon>
        <taxon>Malvales</taxon>
        <taxon>Dipterocarpaceae</taxon>
        <taxon>Rubroshorea</taxon>
    </lineage>
</organism>
<dbReference type="Proteomes" id="UP001054252">
    <property type="component" value="Unassembled WGS sequence"/>
</dbReference>
<evidence type="ECO:0000313" key="1">
    <source>
        <dbReference type="EMBL" id="GKU96792.1"/>
    </source>
</evidence>
<comment type="caution">
    <text evidence="1">The sequence shown here is derived from an EMBL/GenBank/DDBJ whole genome shotgun (WGS) entry which is preliminary data.</text>
</comment>